<dbReference type="PANTHER" id="PTHR22946">
    <property type="entry name" value="DIENELACTONE HYDROLASE DOMAIN-CONTAINING PROTEIN-RELATED"/>
    <property type="match status" value="1"/>
</dbReference>
<dbReference type="Pfam" id="PF20408">
    <property type="entry name" value="Abhydrolase_11"/>
    <property type="match status" value="1"/>
</dbReference>
<dbReference type="EMBL" id="QRGA01000005">
    <property type="protein sequence ID" value="RDU99163.1"/>
    <property type="molecule type" value="Genomic_DNA"/>
</dbReference>
<dbReference type="Proteomes" id="UP000256838">
    <property type="component" value="Unassembled WGS sequence"/>
</dbReference>
<sequence length="218" mass="23117">MQTQEVDIPADDVRLKGILTIPADAHAIVVFAHGSGSGRASPRNRQVADVLHEAGLATLLFDLLTEQEHQVDLVSAEYRFDIPLLANRLETALDWIYASPDTESLPVGLFGASTGAAAALIAASVLPDDVGAVVSRGGRADLAGDALPHVEAPTLLIVGELDEDVVHLNQLAASQLQCEHRIMIVADATHLFEEPGTLDHAARLACDWFLAKLMPVAG</sequence>
<dbReference type="RefSeq" id="WP_115533134.1">
    <property type="nucleotide sequence ID" value="NZ_QRGA01000005.1"/>
</dbReference>
<dbReference type="AlphaFoldDB" id="A0A3D8K153"/>
<evidence type="ECO:0000259" key="1">
    <source>
        <dbReference type="Pfam" id="PF20408"/>
    </source>
</evidence>
<keyword evidence="2" id="KW-0378">Hydrolase</keyword>
<evidence type="ECO:0000313" key="3">
    <source>
        <dbReference type="Proteomes" id="UP000256838"/>
    </source>
</evidence>
<reference evidence="2 3" key="1">
    <citation type="submission" date="2018-08" db="EMBL/GenBank/DDBJ databases">
        <title>Paraburkholderia sp. DHOM06 isolated from forest soil.</title>
        <authorList>
            <person name="Gao Z.-H."/>
            <person name="Qiu L.-H."/>
        </authorList>
    </citation>
    <scope>NUCLEOTIDE SEQUENCE [LARGE SCALE GENOMIC DNA]</scope>
    <source>
        <strain evidence="2 3">DHOM06</strain>
    </source>
</reference>
<keyword evidence="3" id="KW-1185">Reference proteome</keyword>
<proteinExistence type="predicted"/>
<gene>
    <name evidence="2" type="ORF">DWV00_08530</name>
</gene>
<comment type="caution">
    <text evidence="2">The sequence shown here is derived from an EMBL/GenBank/DDBJ whole genome shotgun (WGS) entry which is preliminary data.</text>
</comment>
<dbReference type="Gene3D" id="3.40.50.1820">
    <property type="entry name" value="alpha/beta hydrolase"/>
    <property type="match status" value="1"/>
</dbReference>
<organism evidence="2 3">
    <name type="scientific">Trinickia dinghuensis</name>
    <dbReference type="NCBI Taxonomy" id="2291023"/>
    <lineage>
        <taxon>Bacteria</taxon>
        <taxon>Pseudomonadati</taxon>
        <taxon>Pseudomonadota</taxon>
        <taxon>Betaproteobacteria</taxon>
        <taxon>Burkholderiales</taxon>
        <taxon>Burkholderiaceae</taxon>
        <taxon>Trinickia</taxon>
    </lineage>
</organism>
<dbReference type="GO" id="GO:0016787">
    <property type="term" value="F:hydrolase activity"/>
    <property type="evidence" value="ECO:0007669"/>
    <property type="project" value="UniProtKB-KW"/>
</dbReference>
<dbReference type="OrthoDB" id="9810066at2"/>
<protein>
    <submittedName>
        <fullName evidence="2">Alpha/beta hydrolase</fullName>
    </submittedName>
</protein>
<feature type="domain" description="KANL3/Tex30 alpha/beta hydrolase-like" evidence="1">
    <location>
        <begin position="26"/>
        <end position="196"/>
    </location>
</feature>
<dbReference type="InterPro" id="IPR050261">
    <property type="entry name" value="FrsA_esterase"/>
</dbReference>
<name>A0A3D8K153_9BURK</name>
<accession>A0A3D8K153</accession>
<dbReference type="SUPFAM" id="SSF53474">
    <property type="entry name" value="alpha/beta-Hydrolases"/>
    <property type="match status" value="1"/>
</dbReference>
<dbReference type="InterPro" id="IPR046879">
    <property type="entry name" value="KANL3/Tex30_Abhydrolase"/>
</dbReference>
<dbReference type="InterPro" id="IPR029058">
    <property type="entry name" value="AB_hydrolase_fold"/>
</dbReference>
<evidence type="ECO:0000313" key="2">
    <source>
        <dbReference type="EMBL" id="RDU99163.1"/>
    </source>
</evidence>